<dbReference type="EMBL" id="OX465086">
    <property type="protein sequence ID" value="CAI9265456.1"/>
    <property type="molecule type" value="Genomic_DNA"/>
</dbReference>
<gene>
    <name evidence="1" type="ORF">LSALG_LOCUS6060</name>
</gene>
<evidence type="ECO:0000313" key="2">
    <source>
        <dbReference type="Proteomes" id="UP001177003"/>
    </source>
</evidence>
<accession>A0AA35YAX4</accession>
<protein>
    <submittedName>
        <fullName evidence="1">Uncharacterized protein</fullName>
    </submittedName>
</protein>
<reference evidence="1" key="1">
    <citation type="submission" date="2023-04" db="EMBL/GenBank/DDBJ databases">
        <authorList>
            <person name="Vijverberg K."/>
            <person name="Xiong W."/>
            <person name="Schranz E."/>
        </authorList>
    </citation>
    <scope>NUCLEOTIDE SEQUENCE</scope>
</reference>
<dbReference type="Proteomes" id="UP001177003">
    <property type="component" value="Chromosome 0"/>
</dbReference>
<organism evidence="1 2">
    <name type="scientific">Lactuca saligna</name>
    <name type="common">Willowleaf lettuce</name>
    <dbReference type="NCBI Taxonomy" id="75948"/>
    <lineage>
        <taxon>Eukaryota</taxon>
        <taxon>Viridiplantae</taxon>
        <taxon>Streptophyta</taxon>
        <taxon>Embryophyta</taxon>
        <taxon>Tracheophyta</taxon>
        <taxon>Spermatophyta</taxon>
        <taxon>Magnoliopsida</taxon>
        <taxon>eudicotyledons</taxon>
        <taxon>Gunneridae</taxon>
        <taxon>Pentapetalae</taxon>
        <taxon>asterids</taxon>
        <taxon>campanulids</taxon>
        <taxon>Asterales</taxon>
        <taxon>Asteraceae</taxon>
        <taxon>Cichorioideae</taxon>
        <taxon>Cichorieae</taxon>
        <taxon>Lactucinae</taxon>
        <taxon>Lactuca</taxon>
    </lineage>
</organism>
<dbReference type="AlphaFoldDB" id="A0AA35YAX4"/>
<evidence type="ECO:0000313" key="1">
    <source>
        <dbReference type="EMBL" id="CAI9265456.1"/>
    </source>
</evidence>
<sequence length="157" mass="17647">MIGMGDDMYVVASEVDYCMLERYSHEYHLSHVLGFQLLSSSLSVLDAPPGKKIPLDVSLLRYLYRLAKYDRSKCFFRLTSYLAGYILPESIVVDEVVPDQYVDEMTVTLESPLALPGPRCVSPLSFGHVAPKQVGMKLTSEEMLMKVGKMYARLGKV</sequence>
<proteinExistence type="predicted"/>
<keyword evidence="2" id="KW-1185">Reference proteome</keyword>
<name>A0AA35YAX4_LACSI</name>